<dbReference type="Proteomes" id="UP000075714">
    <property type="component" value="Unassembled WGS sequence"/>
</dbReference>
<dbReference type="STRING" id="33097.A0A150G9U4"/>
<organism evidence="3 4">
    <name type="scientific">Gonium pectorale</name>
    <name type="common">Green alga</name>
    <dbReference type="NCBI Taxonomy" id="33097"/>
    <lineage>
        <taxon>Eukaryota</taxon>
        <taxon>Viridiplantae</taxon>
        <taxon>Chlorophyta</taxon>
        <taxon>core chlorophytes</taxon>
        <taxon>Chlorophyceae</taxon>
        <taxon>CS clade</taxon>
        <taxon>Chlamydomonadales</taxon>
        <taxon>Volvocaceae</taxon>
        <taxon>Gonium</taxon>
    </lineage>
</organism>
<accession>A0A150G9U4</accession>
<reference evidence="4" key="1">
    <citation type="journal article" date="2016" name="Nat. Commun.">
        <title>The Gonium pectorale genome demonstrates co-option of cell cycle regulation during the evolution of multicellularity.</title>
        <authorList>
            <person name="Hanschen E.R."/>
            <person name="Marriage T.N."/>
            <person name="Ferris P.J."/>
            <person name="Hamaji T."/>
            <person name="Toyoda A."/>
            <person name="Fujiyama A."/>
            <person name="Neme R."/>
            <person name="Noguchi H."/>
            <person name="Minakuchi Y."/>
            <person name="Suzuki M."/>
            <person name="Kawai-Toyooka H."/>
            <person name="Smith D.R."/>
            <person name="Sparks H."/>
            <person name="Anderson J."/>
            <person name="Bakaric R."/>
            <person name="Luria V."/>
            <person name="Karger A."/>
            <person name="Kirschner M.W."/>
            <person name="Durand P.M."/>
            <person name="Michod R.E."/>
            <person name="Nozaki H."/>
            <person name="Olson B.J."/>
        </authorList>
    </citation>
    <scope>NUCLEOTIDE SEQUENCE [LARGE SCALE GENOMIC DNA]</scope>
    <source>
        <strain evidence="4">NIES-2863</strain>
    </source>
</reference>
<dbReference type="PANTHER" id="PTHR44329:SF214">
    <property type="entry name" value="PROTEIN KINASE DOMAIN-CONTAINING PROTEIN"/>
    <property type="match status" value="1"/>
</dbReference>
<feature type="compositionally biased region" description="Low complexity" evidence="1">
    <location>
        <begin position="149"/>
        <end position="158"/>
    </location>
</feature>
<dbReference type="GO" id="GO:0004674">
    <property type="term" value="F:protein serine/threonine kinase activity"/>
    <property type="evidence" value="ECO:0007669"/>
    <property type="project" value="TreeGrafter"/>
</dbReference>
<evidence type="ECO:0000313" key="3">
    <source>
        <dbReference type="EMBL" id="KXZ46617.1"/>
    </source>
</evidence>
<comment type="caution">
    <text evidence="3">The sequence shown here is derived from an EMBL/GenBank/DDBJ whole genome shotgun (WGS) entry which is preliminary data.</text>
</comment>
<keyword evidence="4" id="KW-1185">Reference proteome</keyword>
<dbReference type="Gene3D" id="1.10.510.10">
    <property type="entry name" value="Transferase(Phosphotransferase) domain 1"/>
    <property type="match status" value="2"/>
</dbReference>
<evidence type="ECO:0000256" key="1">
    <source>
        <dbReference type="SAM" id="MobiDB-lite"/>
    </source>
</evidence>
<dbReference type="Pfam" id="PF07714">
    <property type="entry name" value="PK_Tyr_Ser-Thr"/>
    <property type="match status" value="1"/>
</dbReference>
<evidence type="ECO:0000259" key="2">
    <source>
        <dbReference type="PROSITE" id="PS50011"/>
    </source>
</evidence>
<dbReference type="SUPFAM" id="SSF56112">
    <property type="entry name" value="Protein kinase-like (PK-like)"/>
    <property type="match status" value="1"/>
</dbReference>
<dbReference type="EMBL" id="LSYV01000043">
    <property type="protein sequence ID" value="KXZ46617.1"/>
    <property type="molecule type" value="Genomic_DNA"/>
</dbReference>
<dbReference type="InterPro" id="IPR001245">
    <property type="entry name" value="Ser-Thr/Tyr_kinase_cat_dom"/>
</dbReference>
<dbReference type="InterPro" id="IPR000719">
    <property type="entry name" value="Prot_kinase_dom"/>
</dbReference>
<dbReference type="PROSITE" id="PS50011">
    <property type="entry name" value="PROTEIN_KINASE_DOM"/>
    <property type="match status" value="1"/>
</dbReference>
<gene>
    <name evidence="3" type="ORF">GPECTOR_42g828</name>
</gene>
<feature type="compositionally biased region" description="Low complexity" evidence="1">
    <location>
        <begin position="641"/>
        <end position="659"/>
    </location>
</feature>
<protein>
    <recommendedName>
        <fullName evidence="2">Protein kinase domain-containing protein</fullName>
    </recommendedName>
</protein>
<evidence type="ECO:0000313" key="4">
    <source>
        <dbReference type="Proteomes" id="UP000075714"/>
    </source>
</evidence>
<sequence length="1175" mass="119139">MAYTSTLEPAPINGNLLLEGRDDGLGSRRTIIDLSAFGTVSALQLKTGARLELRNLTLLLPPLPELALSHTSPSFLAHLVSSEPGAQLTLSGVTAQAATCSDMVVFMTSFCDLDTWAFNPGLHVQNGAVTYGRGRMALSPALPASAAAEGLNSPANDGSGAGAGGNTTTPGQLKESVEAELHATRFTCAPDDGGALPAAWPCLAGPVGSAAELWDALQHLGATQRVMLLSITRDVSLADVKWRAPTIPIGVVVLLHGSADPSSAGSAAIDLAGKGLLVVGLDPLGQGRLLVKDLTLLGLPYPSSTSSAEHMFSAWVWSFNTYGDYGVSTGLVGPFLAFFECHRCTLVVADAEVLWWRRIADLIVSDFGGRGIAAFRFRVEVAANGSAGGGVSAAPTVAAHQAGHETPYAALPVVLRRLDFGMGMVSARDRILVNVTLLPAAIFPAARFSRRSAALVAAWPMAADLGLEEALQAGRQTVAETSDGMRHSPAVAMSVHCLVDKPDVWVQVKAPAASKSHGSLVSDEFAILEKREWLVGHTINLAGCTVRGPLVGPVAATRVFWDLLGIASPFTLAITRDGSLTLRNLVLFNLTAMTSVAARPAPGQLLLRNVTLLLPQTEVELLFRMLRRAGTLPDAPPPAPSAAGSPPQSSTGVYGLYGSPPGGASGGYGTGGTGAGDGSTGGSGDDGPNGDGGGSDEWDGSSTSLGTWWYGGEEGTSDGGSGYGAPAVPGYGGGAHGGSGGLYSNYDEDSGYGGLPVYGSGPLWEVASGGNEGGLTHDIDLGVSAFLRNCPASASSASHATSSAYETPPTGPAGSCGNGTGAGAGCAPRATQQPSTTAVAGAAASLMLGRQCQLSAAILRVHARVNRGGGGQAAGGGGQGGGDHCVRLLSVLGRGSAGVVYLGSWRGLRVAVKVLVVHNSLPLGEEGGRRQRAALEAAISSSLDHPNVVSTYAFEVRRLAEEDAAAGGGPLRPAAPAAAAGYDASGADVQQLLIIQELCEGGSLRGALEAGVVAGVAGGSAVRHFALALARDVAAGMRHVHTLNIIHGGTPHYMAPELLATGRLSKAADVYSFGVVLLELACGVVVDKVVERSGGGGLGGGGGAGLPNPFASSASSAATNRLVSSLLPPPVARDSALASLIAWCMQPEPARRPTFAQVLAQLQSLLLSQPPASGD</sequence>
<dbReference type="AlphaFoldDB" id="A0A150G9U4"/>
<dbReference type="GO" id="GO:0005524">
    <property type="term" value="F:ATP binding"/>
    <property type="evidence" value="ECO:0007669"/>
    <property type="project" value="InterPro"/>
</dbReference>
<feature type="region of interest" description="Disordered" evidence="1">
    <location>
        <begin position="149"/>
        <end position="171"/>
    </location>
</feature>
<proteinExistence type="predicted"/>
<feature type="domain" description="Protein kinase" evidence="2">
    <location>
        <begin position="886"/>
        <end position="1166"/>
    </location>
</feature>
<dbReference type="PANTHER" id="PTHR44329">
    <property type="entry name" value="SERINE/THREONINE-PROTEIN KINASE TNNI3K-RELATED"/>
    <property type="match status" value="1"/>
</dbReference>
<dbReference type="InterPro" id="IPR051681">
    <property type="entry name" value="Ser/Thr_Kinases-Pseudokinases"/>
</dbReference>
<feature type="region of interest" description="Disordered" evidence="1">
    <location>
        <begin position="633"/>
        <end position="713"/>
    </location>
</feature>
<feature type="compositionally biased region" description="Gly residues" evidence="1">
    <location>
        <begin position="660"/>
        <end position="693"/>
    </location>
</feature>
<dbReference type="OrthoDB" id="5979581at2759"/>
<name>A0A150G9U4_GONPE</name>
<dbReference type="InterPro" id="IPR011009">
    <property type="entry name" value="Kinase-like_dom_sf"/>
</dbReference>